<organism evidence="3 4">
    <name type="scientific">Aspergillus leporis</name>
    <dbReference type="NCBI Taxonomy" id="41062"/>
    <lineage>
        <taxon>Eukaryota</taxon>
        <taxon>Fungi</taxon>
        <taxon>Dikarya</taxon>
        <taxon>Ascomycota</taxon>
        <taxon>Pezizomycotina</taxon>
        <taxon>Eurotiomycetes</taxon>
        <taxon>Eurotiomycetidae</taxon>
        <taxon>Eurotiales</taxon>
        <taxon>Aspergillaceae</taxon>
        <taxon>Aspergillus</taxon>
        <taxon>Aspergillus subgen. Circumdati</taxon>
    </lineage>
</organism>
<name>A0A5N5WP53_9EURO</name>
<keyword evidence="1" id="KW-0694">RNA-binding</keyword>
<accession>A0A5N5WP53</accession>
<dbReference type="OrthoDB" id="1049195at2759"/>
<sequence>MRPRGTEEEFVLFLQGIPAHCRWQELKDLVRQTALHIRQAVVYDDHHGFPTGLGQIIVKNEDEAWRTYHRLSTNGWDGQSLVVTLARTSSPIRPIAGPTKSPPCVIPSNYVAGFSTPPRVPQSMAVPPSPISPEPVMAGTSSTYPSPEYGHGPVMSLPHLSFMPIYPDPLSQSMTGIPPTPARPSFCDPVTFTVFPPYPISPLPPFQDPSLHLNSRRNPHKPIYSYTTPMPFYTPHPPNPRPAARRTIFVQGLSPTTTKSDLQSLLQDVGTIESCEVPIDPSSNRCKGFARISFRTAEEAKRIVTRYNNTTFMNAKIKVKFDSVPVAASYALNPTSVPVTVVATQVPHTYGSGQGVEEAVQPKSAPCQPLVVNGSGTGRKEVAT</sequence>
<dbReference type="InterPro" id="IPR012677">
    <property type="entry name" value="Nucleotide-bd_a/b_plait_sf"/>
</dbReference>
<dbReference type="InterPro" id="IPR000504">
    <property type="entry name" value="RRM_dom"/>
</dbReference>
<evidence type="ECO:0000313" key="3">
    <source>
        <dbReference type="EMBL" id="KAB8070273.1"/>
    </source>
</evidence>
<dbReference type="InterPro" id="IPR035979">
    <property type="entry name" value="RBD_domain_sf"/>
</dbReference>
<reference evidence="3 4" key="1">
    <citation type="submission" date="2019-04" db="EMBL/GenBank/DDBJ databases">
        <title>Friends and foes A comparative genomics study of 23 Aspergillus species from section Flavi.</title>
        <authorList>
            <consortium name="DOE Joint Genome Institute"/>
            <person name="Kjaerbolling I."/>
            <person name="Vesth T."/>
            <person name="Frisvad J.C."/>
            <person name="Nybo J.L."/>
            <person name="Theobald S."/>
            <person name="Kildgaard S."/>
            <person name="Isbrandt T."/>
            <person name="Kuo A."/>
            <person name="Sato A."/>
            <person name="Lyhne E.K."/>
            <person name="Kogle M.E."/>
            <person name="Wiebenga A."/>
            <person name="Kun R.S."/>
            <person name="Lubbers R.J."/>
            <person name="Makela M.R."/>
            <person name="Barry K."/>
            <person name="Chovatia M."/>
            <person name="Clum A."/>
            <person name="Daum C."/>
            <person name="Haridas S."/>
            <person name="He G."/>
            <person name="LaButti K."/>
            <person name="Lipzen A."/>
            <person name="Mondo S."/>
            <person name="Riley R."/>
            <person name="Salamov A."/>
            <person name="Simmons B.A."/>
            <person name="Magnuson J.K."/>
            <person name="Henrissat B."/>
            <person name="Mortensen U.H."/>
            <person name="Larsen T.O."/>
            <person name="Devries R.P."/>
            <person name="Grigoriev I.V."/>
            <person name="Machida M."/>
            <person name="Baker S.E."/>
            <person name="Andersen M.R."/>
        </authorList>
    </citation>
    <scope>NUCLEOTIDE SEQUENCE [LARGE SCALE GENOMIC DNA]</scope>
    <source>
        <strain evidence="3 4">CBS 151.66</strain>
    </source>
</reference>
<dbReference type="PANTHER" id="PTHR15241:SF304">
    <property type="entry name" value="RRM DOMAIN-CONTAINING PROTEIN"/>
    <property type="match status" value="1"/>
</dbReference>
<dbReference type="PROSITE" id="PS50102">
    <property type="entry name" value="RRM"/>
    <property type="match status" value="1"/>
</dbReference>
<dbReference type="SUPFAM" id="SSF54928">
    <property type="entry name" value="RNA-binding domain, RBD"/>
    <property type="match status" value="2"/>
</dbReference>
<dbReference type="SMART" id="SM00360">
    <property type="entry name" value="RRM"/>
    <property type="match status" value="2"/>
</dbReference>
<feature type="domain" description="RRM" evidence="2">
    <location>
        <begin position="246"/>
        <end position="324"/>
    </location>
</feature>
<dbReference type="EMBL" id="ML732308">
    <property type="protein sequence ID" value="KAB8070273.1"/>
    <property type="molecule type" value="Genomic_DNA"/>
</dbReference>
<gene>
    <name evidence="3" type="ORF">BDV29DRAFT_160601</name>
</gene>
<evidence type="ECO:0000256" key="1">
    <source>
        <dbReference type="PROSITE-ProRule" id="PRU00176"/>
    </source>
</evidence>
<evidence type="ECO:0000259" key="2">
    <source>
        <dbReference type="PROSITE" id="PS50102"/>
    </source>
</evidence>
<dbReference type="Gene3D" id="3.30.70.330">
    <property type="match status" value="2"/>
</dbReference>
<keyword evidence="4" id="KW-1185">Reference proteome</keyword>
<dbReference type="GO" id="GO:0003723">
    <property type="term" value="F:RNA binding"/>
    <property type="evidence" value="ECO:0007669"/>
    <property type="project" value="UniProtKB-UniRule"/>
</dbReference>
<evidence type="ECO:0000313" key="4">
    <source>
        <dbReference type="Proteomes" id="UP000326565"/>
    </source>
</evidence>
<proteinExistence type="predicted"/>
<dbReference type="CDD" id="cd00590">
    <property type="entry name" value="RRM_SF"/>
    <property type="match status" value="1"/>
</dbReference>
<dbReference type="Pfam" id="PF00076">
    <property type="entry name" value="RRM_1"/>
    <property type="match status" value="1"/>
</dbReference>
<protein>
    <recommendedName>
        <fullName evidence="2">RRM domain-containing protein</fullName>
    </recommendedName>
</protein>
<dbReference type="PANTHER" id="PTHR15241">
    <property type="entry name" value="TRANSFORMER-2-RELATED"/>
    <property type="match status" value="1"/>
</dbReference>
<dbReference type="AlphaFoldDB" id="A0A5N5WP53"/>
<dbReference type="Proteomes" id="UP000326565">
    <property type="component" value="Unassembled WGS sequence"/>
</dbReference>